<protein>
    <submittedName>
        <fullName evidence="1">Uncharacterized protein</fullName>
    </submittedName>
</protein>
<dbReference type="AlphaFoldDB" id="A0A1I0LZK0"/>
<gene>
    <name evidence="1" type="ORF">SAMN04487850_0137</name>
</gene>
<keyword evidence="2" id="KW-1185">Reference proteome</keyword>
<evidence type="ECO:0000313" key="1">
    <source>
        <dbReference type="EMBL" id="SEV81348.1"/>
    </source>
</evidence>
<accession>A0A1I0LZK0</accession>
<name>A0A1I0LZK0_9BACT</name>
<organism evidence="1 2">
    <name type="scientific">Prevotella aff. ruminicola Tc2-24</name>
    <dbReference type="NCBI Taxonomy" id="81582"/>
    <lineage>
        <taxon>Bacteria</taxon>
        <taxon>Pseudomonadati</taxon>
        <taxon>Bacteroidota</taxon>
        <taxon>Bacteroidia</taxon>
        <taxon>Bacteroidales</taxon>
        <taxon>Prevotellaceae</taxon>
        <taxon>Prevotella</taxon>
    </lineage>
</organism>
<sequence>MTLTIWANFAQMPKICPRNYQFEDKTAVPLTIIAMLRIQRAVVLQLMSIKDIQGLRFTKGWASLQGFTD</sequence>
<dbReference type="Proteomes" id="UP000199373">
    <property type="component" value="Unassembled WGS sequence"/>
</dbReference>
<dbReference type="EMBL" id="FOIQ01000001">
    <property type="protein sequence ID" value="SEV81348.1"/>
    <property type="molecule type" value="Genomic_DNA"/>
</dbReference>
<evidence type="ECO:0000313" key="2">
    <source>
        <dbReference type="Proteomes" id="UP000199373"/>
    </source>
</evidence>
<reference evidence="1 2" key="1">
    <citation type="submission" date="2016-10" db="EMBL/GenBank/DDBJ databases">
        <authorList>
            <person name="de Groot N.N."/>
        </authorList>
    </citation>
    <scope>NUCLEOTIDE SEQUENCE [LARGE SCALE GENOMIC DNA]</scope>
    <source>
        <strain evidence="1 2">TC2-24</strain>
    </source>
</reference>
<proteinExistence type="predicted"/>